<dbReference type="Proteomes" id="UP000073492">
    <property type="component" value="Unassembled WGS sequence"/>
</dbReference>
<organism evidence="1 2">
    <name type="scientific">Pseudocercospora musae</name>
    <dbReference type="NCBI Taxonomy" id="113226"/>
    <lineage>
        <taxon>Eukaryota</taxon>
        <taxon>Fungi</taxon>
        <taxon>Dikarya</taxon>
        <taxon>Ascomycota</taxon>
        <taxon>Pezizomycotina</taxon>
        <taxon>Dothideomycetes</taxon>
        <taxon>Dothideomycetidae</taxon>
        <taxon>Mycosphaerellales</taxon>
        <taxon>Mycosphaerellaceae</taxon>
        <taxon>Pseudocercospora</taxon>
    </lineage>
</organism>
<keyword evidence="2" id="KW-1185">Reference proteome</keyword>
<comment type="caution">
    <text evidence="1">The sequence shown here is derived from an EMBL/GenBank/DDBJ whole genome shotgun (WGS) entry which is preliminary data.</text>
</comment>
<proteinExistence type="predicted"/>
<protein>
    <recommendedName>
        <fullName evidence="3">F-box domain-containing protein</fullName>
    </recommendedName>
</protein>
<gene>
    <name evidence="1" type="ORF">AC579_8093</name>
</gene>
<evidence type="ECO:0000313" key="1">
    <source>
        <dbReference type="EMBL" id="KXT13584.1"/>
    </source>
</evidence>
<name>A0A139IFV7_9PEZI</name>
<reference evidence="1 2" key="1">
    <citation type="submission" date="2015-07" db="EMBL/GenBank/DDBJ databases">
        <title>Comparative genomics of the Sigatoka disease complex on banana suggests a link between parallel evolutionary changes in Pseudocercospora fijiensis and Pseudocercospora eumusae and increased virulence on the banana host.</title>
        <authorList>
            <person name="Chang T.-C."/>
            <person name="Salvucci A."/>
            <person name="Crous P.W."/>
            <person name="Stergiopoulos I."/>
        </authorList>
    </citation>
    <scope>NUCLEOTIDE SEQUENCE [LARGE SCALE GENOMIC DNA]</scope>
    <source>
        <strain evidence="1 2">CBS 116634</strain>
    </source>
</reference>
<dbReference type="OrthoDB" id="3800738at2759"/>
<accession>A0A139IFV7</accession>
<dbReference type="EMBL" id="LFZO01000111">
    <property type="protein sequence ID" value="KXT13584.1"/>
    <property type="molecule type" value="Genomic_DNA"/>
</dbReference>
<dbReference type="AlphaFoldDB" id="A0A139IFV7"/>
<evidence type="ECO:0008006" key="3">
    <source>
        <dbReference type="Google" id="ProtNLM"/>
    </source>
</evidence>
<dbReference type="STRING" id="113226.A0A139IFV7"/>
<sequence length="278" mass="31415">MTMAAHEIHTGHCLLKLAPGSSPKVSLAASPRPFASLWPSRRPETAIGTLHISMERLSNTTSARSKVLSTVELLEQILLGIRWNELFVLQRVSSTWRDVIQESVLVREKMYILAIEAPLQPTTSLHYYADSMKRITYRSDKLDTNPATKFYGSSDAGLQNPLALWAVRDLSNFIQFSIGVEGTPEGLPNETASWRQMLLTKPPLPAISFDFLPDDEEHRNKLTIYNRRGITFGDVYDWTWKLSKAHEKKTGLKPDSRLAAIVFWLAHPDGSIELEEAW</sequence>
<evidence type="ECO:0000313" key="2">
    <source>
        <dbReference type="Proteomes" id="UP000073492"/>
    </source>
</evidence>